<reference evidence="1" key="1">
    <citation type="journal article" date="2014" name="Front. Microbiol.">
        <title>High frequency of phylogenetically diverse reductive dehalogenase-homologous genes in deep subseafloor sedimentary metagenomes.</title>
        <authorList>
            <person name="Kawai M."/>
            <person name="Futagami T."/>
            <person name="Toyoda A."/>
            <person name="Takaki Y."/>
            <person name="Nishi S."/>
            <person name="Hori S."/>
            <person name="Arai W."/>
            <person name="Tsubouchi T."/>
            <person name="Morono Y."/>
            <person name="Uchiyama I."/>
            <person name="Ito T."/>
            <person name="Fujiyama A."/>
            <person name="Inagaki F."/>
            <person name="Takami H."/>
        </authorList>
    </citation>
    <scope>NUCLEOTIDE SEQUENCE</scope>
    <source>
        <strain evidence="1">Expedition CK06-06</strain>
    </source>
</reference>
<dbReference type="AlphaFoldDB" id="X1BIT4"/>
<name>X1BIT4_9ZZZZ</name>
<sequence>HAVLEIWEYNWTVGISWWGEVHPKSYIVRFESDDTLASWREPLKAEQDDGGKRVK</sequence>
<comment type="caution">
    <text evidence="1">The sequence shown here is derived from an EMBL/GenBank/DDBJ whole genome shotgun (WGS) entry which is preliminary data.</text>
</comment>
<proteinExistence type="predicted"/>
<protein>
    <submittedName>
        <fullName evidence="1">Uncharacterized protein</fullName>
    </submittedName>
</protein>
<feature type="non-terminal residue" evidence="1">
    <location>
        <position position="1"/>
    </location>
</feature>
<dbReference type="EMBL" id="BART01022393">
    <property type="protein sequence ID" value="GAG95824.1"/>
    <property type="molecule type" value="Genomic_DNA"/>
</dbReference>
<accession>X1BIT4</accession>
<organism evidence="1">
    <name type="scientific">marine sediment metagenome</name>
    <dbReference type="NCBI Taxonomy" id="412755"/>
    <lineage>
        <taxon>unclassified sequences</taxon>
        <taxon>metagenomes</taxon>
        <taxon>ecological metagenomes</taxon>
    </lineage>
</organism>
<evidence type="ECO:0000313" key="1">
    <source>
        <dbReference type="EMBL" id="GAG95824.1"/>
    </source>
</evidence>
<gene>
    <name evidence="1" type="ORF">S01H4_41001</name>
</gene>